<comment type="pathway">
    <text evidence="1 8">Protein modification; [NiFe] hydrogenase maturation.</text>
</comment>
<dbReference type="Gene3D" id="3.90.870.50">
    <property type="match status" value="1"/>
</dbReference>
<dbReference type="InterPro" id="IPR006070">
    <property type="entry name" value="Sua5-like_dom"/>
</dbReference>
<accession>A0ABQ4SKE3</accession>
<dbReference type="InterPro" id="IPR055128">
    <property type="entry name" value="HypF_C_2"/>
</dbReference>
<comment type="function">
    <text evidence="8">Involved in the maturation of [NiFe] hydrogenases. Along with HypE, it catalyzes the synthesis of the CN ligands of the active site iron of [NiFe]-hydrogenases. HypF functions as a carbamoyl transferase using carbamoylphosphate as a substrate and transferring the carboxamido moiety in an ATP-dependent reaction to the thiolate of the C-terminal cysteine of HypE yielding a protein-S-carboxamide.</text>
</comment>
<dbReference type="Gene3D" id="3.30.420.40">
    <property type="match status" value="1"/>
</dbReference>
<feature type="active site" evidence="9">
    <location>
        <position position="47"/>
    </location>
</feature>
<dbReference type="PROSITE" id="PS51160">
    <property type="entry name" value="ACYLPHOSPHATASE_3"/>
    <property type="match status" value="1"/>
</dbReference>
<dbReference type="Gene3D" id="3.30.420.360">
    <property type="match status" value="1"/>
</dbReference>
<evidence type="ECO:0000256" key="9">
    <source>
        <dbReference type="PROSITE-ProRule" id="PRU00520"/>
    </source>
</evidence>
<dbReference type="SUPFAM" id="SSF55821">
    <property type="entry name" value="YrdC/RibB"/>
    <property type="match status" value="1"/>
</dbReference>
<feature type="domain" description="Acylphosphatase-like" evidence="10">
    <location>
        <begin position="14"/>
        <end position="100"/>
    </location>
</feature>
<dbReference type="InterPro" id="IPR011125">
    <property type="entry name" value="Znf_HypF"/>
</dbReference>
<evidence type="ECO:0000256" key="8">
    <source>
        <dbReference type="PIRNR" id="PIRNR006256"/>
    </source>
</evidence>
<keyword evidence="6" id="KW-0862">Zinc</keyword>
<evidence type="ECO:0000259" key="10">
    <source>
        <dbReference type="PROSITE" id="PS51160"/>
    </source>
</evidence>
<dbReference type="Pfam" id="PF00708">
    <property type="entry name" value="Acylphosphatase"/>
    <property type="match status" value="1"/>
</dbReference>
<dbReference type="EMBL" id="BPQQ01000086">
    <property type="protein sequence ID" value="GJE03677.1"/>
    <property type="molecule type" value="Genomic_DNA"/>
</dbReference>
<dbReference type="PROSITE" id="PS00150">
    <property type="entry name" value="ACYLPHOSPHATASE_1"/>
    <property type="match status" value="1"/>
</dbReference>
<evidence type="ECO:0000256" key="3">
    <source>
        <dbReference type="ARBA" id="ARBA00022598"/>
    </source>
</evidence>
<comment type="catalytic activity">
    <reaction evidence="9">
        <text>an acyl phosphate + H2O = a carboxylate + phosphate + H(+)</text>
        <dbReference type="Rhea" id="RHEA:14965"/>
        <dbReference type="ChEBI" id="CHEBI:15377"/>
        <dbReference type="ChEBI" id="CHEBI:15378"/>
        <dbReference type="ChEBI" id="CHEBI:29067"/>
        <dbReference type="ChEBI" id="CHEBI:43474"/>
        <dbReference type="ChEBI" id="CHEBI:59918"/>
        <dbReference type="EC" id="3.6.1.7"/>
    </reaction>
</comment>
<dbReference type="InterPro" id="IPR036046">
    <property type="entry name" value="Acylphosphatase-like_dom_sf"/>
</dbReference>
<dbReference type="SUPFAM" id="SSF54975">
    <property type="entry name" value="Acylphosphatase/BLUF domain-like"/>
    <property type="match status" value="1"/>
</dbReference>
<comment type="catalytic activity">
    <reaction evidence="7 8">
        <text>C-terminal L-cysteinyl-[HypE protein] + carbamoyl phosphate + ATP + H2O = C-terminal S-carboxamide-L-cysteinyl-[HypE protein] + AMP + phosphate + diphosphate + H(+)</text>
        <dbReference type="Rhea" id="RHEA:55636"/>
        <dbReference type="Rhea" id="RHEA-COMP:14247"/>
        <dbReference type="Rhea" id="RHEA-COMP:14392"/>
        <dbReference type="ChEBI" id="CHEBI:15377"/>
        <dbReference type="ChEBI" id="CHEBI:15378"/>
        <dbReference type="ChEBI" id="CHEBI:30616"/>
        <dbReference type="ChEBI" id="CHEBI:33019"/>
        <dbReference type="ChEBI" id="CHEBI:43474"/>
        <dbReference type="ChEBI" id="CHEBI:58228"/>
        <dbReference type="ChEBI" id="CHEBI:76913"/>
        <dbReference type="ChEBI" id="CHEBI:139126"/>
        <dbReference type="ChEBI" id="CHEBI:456215"/>
    </reaction>
</comment>
<dbReference type="Proteomes" id="UP001055153">
    <property type="component" value="Unassembled WGS sequence"/>
</dbReference>
<comment type="caution">
    <text evidence="12">The sequence shown here is derived from an EMBL/GenBank/DDBJ whole genome shotgun (WGS) entry which is preliminary data.</text>
</comment>
<dbReference type="InterPro" id="IPR017945">
    <property type="entry name" value="DHBP_synth_RibB-like_a/b_dom"/>
</dbReference>
<feature type="domain" description="YrdC-like" evidence="11">
    <location>
        <begin position="214"/>
        <end position="399"/>
    </location>
</feature>
<dbReference type="PIRSF" id="PIRSF006256">
    <property type="entry name" value="CMPcnvr_hdrg_mat"/>
    <property type="match status" value="1"/>
</dbReference>
<reference evidence="12" key="1">
    <citation type="journal article" date="2021" name="Front. Microbiol.">
        <title>Comprehensive Comparative Genomics and Phenotyping of Methylobacterium Species.</title>
        <authorList>
            <person name="Alessa O."/>
            <person name="Ogura Y."/>
            <person name="Fujitani Y."/>
            <person name="Takami H."/>
            <person name="Hayashi T."/>
            <person name="Sahin N."/>
            <person name="Tani A."/>
        </authorList>
    </citation>
    <scope>NUCLEOTIDE SEQUENCE</scope>
    <source>
        <strain evidence="12">DSM 17168</strain>
    </source>
</reference>
<evidence type="ECO:0000256" key="4">
    <source>
        <dbReference type="ARBA" id="ARBA00022723"/>
    </source>
</evidence>
<comment type="similarity">
    <text evidence="2 8">Belongs to the carbamoyltransferase HypF family.</text>
</comment>
<dbReference type="Pfam" id="PF17788">
    <property type="entry name" value="HypF_C"/>
    <property type="match status" value="1"/>
</dbReference>
<dbReference type="PANTHER" id="PTHR42959:SF1">
    <property type="entry name" value="CARBAMOYLTRANSFERASE HYPF"/>
    <property type="match status" value="1"/>
</dbReference>
<organism evidence="12 13">
    <name type="scientific">Methylobacterium isbiliense</name>
    <dbReference type="NCBI Taxonomy" id="315478"/>
    <lineage>
        <taxon>Bacteria</taxon>
        <taxon>Pseudomonadati</taxon>
        <taxon>Pseudomonadota</taxon>
        <taxon>Alphaproteobacteria</taxon>
        <taxon>Hyphomicrobiales</taxon>
        <taxon>Methylobacteriaceae</taxon>
        <taxon>Methylobacterium</taxon>
    </lineage>
</organism>
<dbReference type="InterPro" id="IPR017968">
    <property type="entry name" value="Acylphosphatase_CS"/>
</dbReference>
<keyword evidence="4" id="KW-0479">Metal-binding</keyword>
<dbReference type="Pfam" id="PF07503">
    <property type="entry name" value="zf-HYPF"/>
    <property type="match status" value="2"/>
</dbReference>
<keyword evidence="3" id="KW-0436">Ligase</keyword>
<evidence type="ECO:0000256" key="1">
    <source>
        <dbReference type="ARBA" id="ARBA00004711"/>
    </source>
</evidence>
<dbReference type="PROSITE" id="PS51163">
    <property type="entry name" value="YRDC"/>
    <property type="match status" value="1"/>
</dbReference>
<dbReference type="PANTHER" id="PTHR42959">
    <property type="entry name" value="CARBAMOYLTRANSFERASE"/>
    <property type="match status" value="1"/>
</dbReference>
<dbReference type="Pfam" id="PF22521">
    <property type="entry name" value="HypF_C_2"/>
    <property type="match status" value="1"/>
</dbReference>
<evidence type="ECO:0000256" key="7">
    <source>
        <dbReference type="ARBA" id="ARBA00048220"/>
    </source>
</evidence>
<evidence type="ECO:0000256" key="6">
    <source>
        <dbReference type="ARBA" id="ARBA00022833"/>
    </source>
</evidence>
<dbReference type="NCBIfam" id="TIGR00143">
    <property type="entry name" value="hypF"/>
    <property type="match status" value="1"/>
</dbReference>
<evidence type="ECO:0000313" key="13">
    <source>
        <dbReference type="Proteomes" id="UP001055153"/>
    </source>
</evidence>
<dbReference type="InterPro" id="IPR051060">
    <property type="entry name" value="Carbamoyltrans_HypF-like"/>
</dbReference>
<dbReference type="EC" id="6.2.-.-" evidence="8"/>
<protein>
    <recommendedName>
        <fullName evidence="8">Carbamoyltransferase HypF</fullName>
        <ecNumber evidence="8">6.2.-.-</ecNumber>
    </recommendedName>
</protein>
<name>A0ABQ4SKE3_9HYPH</name>
<dbReference type="Gene3D" id="3.30.110.120">
    <property type="match status" value="1"/>
</dbReference>
<evidence type="ECO:0000313" key="12">
    <source>
        <dbReference type="EMBL" id="GJE03677.1"/>
    </source>
</evidence>
<feature type="active site" evidence="9">
    <location>
        <position position="29"/>
    </location>
</feature>
<dbReference type="InterPro" id="IPR004421">
    <property type="entry name" value="Carbamoyltransferase_HypF"/>
</dbReference>
<reference evidence="12" key="2">
    <citation type="submission" date="2021-08" db="EMBL/GenBank/DDBJ databases">
        <authorList>
            <person name="Tani A."/>
            <person name="Ola A."/>
            <person name="Ogura Y."/>
            <person name="Katsura K."/>
            <person name="Hayashi T."/>
        </authorList>
    </citation>
    <scope>NUCLEOTIDE SEQUENCE</scope>
    <source>
        <strain evidence="12">DSM 17168</strain>
    </source>
</reference>
<keyword evidence="5" id="KW-0863">Zinc-finger</keyword>
<evidence type="ECO:0000256" key="2">
    <source>
        <dbReference type="ARBA" id="ARBA00008097"/>
    </source>
</evidence>
<gene>
    <name evidence="12" type="primary">hypF</name>
    <name evidence="12" type="ORF">GMJLKIPL_5634</name>
</gene>
<evidence type="ECO:0000259" key="11">
    <source>
        <dbReference type="PROSITE" id="PS51163"/>
    </source>
</evidence>
<sequence length="808" mass="87929">MNDQLALAADRRESVQIRVRGRVQGVGFRPTVWRHARDCALDGEVLNDGEGVLIRVRGSSDGVERFIARLRAAPPPLADIAAIEVTTYGGSLDRGFRIAESAQSAACTDISPDAAICAACTEEVLDPFARRYRYPFTNCTHCGPRLTIVRSVPYDRVATTMAPFPLCEDCAREYGDPADRRFHAEPIACHLCGPRARLIRFDGRAISAEQHSMLDDVDAAMSLIQKGEIVAVKALGGYQLACDATKAETVARLRELKRRDAKPFALMARDTDVIRRYCSVSPQEEEALRSPAAPIVLLEAAGPERLPEGVAPGLRTLGFMLPPTPLHVLMFRRMKRPAVMTSGNRSDEPQVIDDREAGETLSAIAPYALIHNRAIANRVDDSVARWIGGQLRLLRRARGHAPASIPLPQGFEEAPEILAYGPQMKATFCLLKDGRAVLSQHQGDLDDAATWCDYLKNLELFRTLFGHAPQALACDMHPEYLSTKLAVERSKAEGLPLVQAQHHHAHLAACLAENGRPLDAPAVLGIALDGLGYGIDGTIWGGEFLLFDYRSFERLGTFKPVAMPGGARASREPWRNLYAHLMAEMGWAQFAMSFDGLGLFQKLSCKPRATLDAMIRSDTNCPLASSCGRLFDAVAASLDICFEHQAYEGEAAARLEAIACRKTLAEEGDRLAYPLTIPNLRGSGLPYIEPLGMWNAILGDLILDTDVSVIAARFHKGLAKAIVAMALKLADRGEEGAAVPRFDTVALSGGCFQNRILLEETIRRLEASDFKVLTHAAVPANDGGVALGQAAIAAARLIDNKILRRQGA</sequence>
<dbReference type="InterPro" id="IPR041440">
    <property type="entry name" value="HypF_C"/>
</dbReference>
<keyword evidence="9" id="KW-0378">Hydrolase</keyword>
<dbReference type="InterPro" id="IPR001792">
    <property type="entry name" value="Acylphosphatase-like_dom"/>
</dbReference>
<dbReference type="Pfam" id="PF01300">
    <property type="entry name" value="Sua5_yciO_yrdC"/>
    <property type="match status" value="1"/>
</dbReference>
<evidence type="ECO:0000256" key="5">
    <source>
        <dbReference type="ARBA" id="ARBA00022771"/>
    </source>
</evidence>
<proteinExistence type="inferred from homology"/>
<keyword evidence="13" id="KW-1185">Reference proteome</keyword>